<evidence type="ECO:0000313" key="1">
    <source>
        <dbReference type="EMBL" id="CAK58605.1"/>
    </source>
</evidence>
<dbReference type="InParanoid" id="A0BJ88"/>
<evidence type="ECO:0000313" key="2">
    <source>
        <dbReference type="Proteomes" id="UP000000600"/>
    </source>
</evidence>
<sequence length="184" mass="22088">MQYNDPQFTLLNIEEEWNNVNNRLQNPLNLEPWNGNYDHIFKQDRKQICPKKMQIKIPLRIATQSRRRSMETNYPSHQDSCPKIEIKQYLQSFQKSSLSPRKNSTQKYRNSCIKTLFQKSLLNNSISWTEYYKVIQKNRNEDILNNNNNVIGQNSKPLQFDQKQLALNNFRMKLKQKTKNKTVY</sequence>
<dbReference type="EMBL" id="CT867997">
    <property type="protein sequence ID" value="CAK58605.1"/>
    <property type="molecule type" value="Genomic_DNA"/>
</dbReference>
<accession>A0BJ88</accession>
<protein>
    <submittedName>
        <fullName evidence="1">Uncharacterized protein</fullName>
    </submittedName>
</protein>
<gene>
    <name evidence="1" type="ORF">GSPATT00004978001</name>
</gene>
<reference evidence="1 2" key="1">
    <citation type="journal article" date="2006" name="Nature">
        <title>Global trends of whole-genome duplications revealed by the ciliate Paramecium tetraurelia.</title>
        <authorList>
            <consortium name="Genoscope"/>
            <person name="Aury J.-M."/>
            <person name="Jaillon O."/>
            <person name="Duret L."/>
            <person name="Noel B."/>
            <person name="Jubin C."/>
            <person name="Porcel B.M."/>
            <person name="Segurens B."/>
            <person name="Daubin V."/>
            <person name="Anthouard V."/>
            <person name="Aiach N."/>
            <person name="Arnaiz O."/>
            <person name="Billaut A."/>
            <person name="Beisson J."/>
            <person name="Blanc I."/>
            <person name="Bouhouche K."/>
            <person name="Camara F."/>
            <person name="Duharcourt S."/>
            <person name="Guigo R."/>
            <person name="Gogendeau D."/>
            <person name="Katinka M."/>
            <person name="Keller A.-M."/>
            <person name="Kissmehl R."/>
            <person name="Klotz C."/>
            <person name="Koll F."/>
            <person name="Le Moue A."/>
            <person name="Lepere C."/>
            <person name="Malinsky S."/>
            <person name="Nowacki M."/>
            <person name="Nowak J.K."/>
            <person name="Plattner H."/>
            <person name="Poulain J."/>
            <person name="Ruiz F."/>
            <person name="Serrano V."/>
            <person name="Zagulski M."/>
            <person name="Dessen P."/>
            <person name="Betermier M."/>
            <person name="Weissenbach J."/>
            <person name="Scarpelli C."/>
            <person name="Schachter V."/>
            <person name="Sperling L."/>
            <person name="Meyer E."/>
            <person name="Cohen J."/>
            <person name="Wincker P."/>
        </authorList>
    </citation>
    <scope>NUCLEOTIDE SEQUENCE [LARGE SCALE GENOMIC DNA]</scope>
    <source>
        <strain evidence="1 2">Stock d4-2</strain>
    </source>
</reference>
<dbReference type="AlphaFoldDB" id="A0BJ88"/>
<proteinExistence type="predicted"/>
<name>A0BJ88_PARTE</name>
<dbReference type="KEGG" id="ptm:GSPATT00004978001"/>
<organism evidence="1 2">
    <name type="scientific">Paramecium tetraurelia</name>
    <dbReference type="NCBI Taxonomy" id="5888"/>
    <lineage>
        <taxon>Eukaryota</taxon>
        <taxon>Sar</taxon>
        <taxon>Alveolata</taxon>
        <taxon>Ciliophora</taxon>
        <taxon>Intramacronucleata</taxon>
        <taxon>Oligohymenophorea</taxon>
        <taxon>Peniculida</taxon>
        <taxon>Parameciidae</taxon>
        <taxon>Paramecium</taxon>
    </lineage>
</organism>
<keyword evidence="2" id="KW-1185">Reference proteome</keyword>
<dbReference type="HOGENOM" id="CLU_1470906_0_0_1"/>
<dbReference type="Proteomes" id="UP000000600">
    <property type="component" value="Unassembled WGS sequence"/>
</dbReference>
<dbReference type="GeneID" id="5011787"/>
<dbReference type="RefSeq" id="XP_001426003.1">
    <property type="nucleotide sequence ID" value="XM_001425966.1"/>
</dbReference>